<evidence type="ECO:0000256" key="8">
    <source>
        <dbReference type="ARBA" id="ARBA00022927"/>
    </source>
</evidence>
<organism evidence="12 13">
    <name type="scientific">Thauera mechernichensis</name>
    <dbReference type="NCBI Taxonomy" id="82788"/>
    <lineage>
        <taxon>Bacteria</taxon>
        <taxon>Pseudomonadati</taxon>
        <taxon>Pseudomonadota</taxon>
        <taxon>Betaproteobacteria</taxon>
        <taxon>Rhodocyclales</taxon>
        <taxon>Zoogloeaceae</taxon>
        <taxon>Thauera</taxon>
    </lineage>
</organism>
<feature type="domain" description="Flagellar assembly protein FliH/Type III secretion system HrpE" evidence="11">
    <location>
        <begin position="114"/>
        <end position="238"/>
    </location>
</feature>
<gene>
    <name evidence="12" type="ORF">ACFQ4M_11690</name>
</gene>
<comment type="function">
    <text evidence="1">Needed for flagellar regrowth and assembly.</text>
</comment>
<keyword evidence="13" id="KW-1185">Reference proteome</keyword>
<keyword evidence="8" id="KW-0653">Protein transport</keyword>
<dbReference type="PANTHER" id="PTHR34982">
    <property type="entry name" value="YOP PROTEINS TRANSLOCATION PROTEIN L"/>
    <property type="match status" value="1"/>
</dbReference>
<dbReference type="RefSeq" id="WP_277830972.1">
    <property type="nucleotide sequence ID" value="NZ_JARQZE010000002.1"/>
</dbReference>
<evidence type="ECO:0000256" key="10">
    <source>
        <dbReference type="SAM" id="MobiDB-lite"/>
    </source>
</evidence>
<keyword evidence="9" id="KW-1006">Bacterial flagellum protein export</keyword>
<keyword evidence="12" id="KW-0966">Cell projection</keyword>
<keyword evidence="6" id="KW-0963">Cytoplasm</keyword>
<protein>
    <recommendedName>
        <fullName evidence="4">Flagellar assembly protein FliH</fullName>
    </recommendedName>
</protein>
<evidence type="ECO:0000256" key="4">
    <source>
        <dbReference type="ARBA" id="ARBA00016507"/>
    </source>
</evidence>
<keyword evidence="12" id="KW-0969">Cilium</keyword>
<keyword evidence="12" id="KW-0282">Flagellum</keyword>
<evidence type="ECO:0000256" key="2">
    <source>
        <dbReference type="ARBA" id="ARBA00004496"/>
    </source>
</evidence>
<feature type="compositionally biased region" description="Basic and acidic residues" evidence="10">
    <location>
        <begin position="20"/>
        <end position="31"/>
    </location>
</feature>
<dbReference type="Proteomes" id="UP001597158">
    <property type="component" value="Unassembled WGS sequence"/>
</dbReference>
<evidence type="ECO:0000256" key="5">
    <source>
        <dbReference type="ARBA" id="ARBA00022448"/>
    </source>
</evidence>
<dbReference type="InterPro" id="IPR051472">
    <property type="entry name" value="T3SS_Stator/FliH"/>
</dbReference>
<evidence type="ECO:0000313" key="13">
    <source>
        <dbReference type="Proteomes" id="UP001597158"/>
    </source>
</evidence>
<dbReference type="Pfam" id="PF02108">
    <property type="entry name" value="FliH"/>
    <property type="match status" value="1"/>
</dbReference>
<dbReference type="InterPro" id="IPR000563">
    <property type="entry name" value="Flag_FliH"/>
</dbReference>
<proteinExistence type="inferred from homology"/>
<dbReference type="SUPFAM" id="SSF160527">
    <property type="entry name" value="V-type ATPase subunit E-like"/>
    <property type="match status" value="1"/>
</dbReference>
<feature type="region of interest" description="Disordered" evidence="10">
    <location>
        <begin position="256"/>
        <end position="304"/>
    </location>
</feature>
<dbReference type="EMBL" id="JBHTMC010000024">
    <property type="protein sequence ID" value="MFD1264249.1"/>
    <property type="molecule type" value="Genomic_DNA"/>
</dbReference>
<feature type="compositionally biased region" description="Pro residues" evidence="10">
    <location>
        <begin position="43"/>
        <end position="53"/>
    </location>
</feature>
<evidence type="ECO:0000256" key="7">
    <source>
        <dbReference type="ARBA" id="ARBA00022795"/>
    </source>
</evidence>
<evidence type="ECO:0000313" key="12">
    <source>
        <dbReference type="EMBL" id="MFD1264249.1"/>
    </source>
</evidence>
<comment type="caution">
    <text evidence="12">The sequence shown here is derived from an EMBL/GenBank/DDBJ whole genome shotgun (WGS) entry which is preliminary data.</text>
</comment>
<sequence length="304" mass="32760">MSISRHQAVGAYRRWTPADFDAKADGARGDDAEAQAANALDAPAPPPPPPSPAAAPEVPQLPPDFRLPTAEEIERMHEEVRRAGFEEGRREGLAEGLEAGRRQGYEEGHALAAAEAARVAQLVAGLEDAMQTLDAEVAEEVMALAIEMARRIVRVTLEHHPESILDTVREALLQLPQGHAQIHLHPEDLDLVRRNAGDQFAHGGHRLHEDLRLQRGECRVEGQGTLVDATLQTRWRRVLESIGHEKAAWATTDTAGLAADDADGAPQPPLQPEPDDGNSTALPPPDDDDGVQRPRATGTESPGA</sequence>
<dbReference type="InterPro" id="IPR018035">
    <property type="entry name" value="Flagellar_FliH/T3SS_HrpE"/>
</dbReference>
<comment type="subcellular location">
    <subcellularLocation>
        <location evidence="2">Cytoplasm</location>
    </subcellularLocation>
</comment>
<reference evidence="13" key="1">
    <citation type="journal article" date="2019" name="Int. J. Syst. Evol. Microbiol.">
        <title>The Global Catalogue of Microorganisms (GCM) 10K type strain sequencing project: providing services to taxonomists for standard genome sequencing and annotation.</title>
        <authorList>
            <consortium name="The Broad Institute Genomics Platform"/>
            <consortium name="The Broad Institute Genome Sequencing Center for Infectious Disease"/>
            <person name="Wu L."/>
            <person name="Ma J."/>
        </authorList>
    </citation>
    <scope>NUCLEOTIDE SEQUENCE [LARGE SCALE GENOMIC DNA]</scope>
    <source>
        <strain evidence="13">CCUG 48884</strain>
    </source>
</reference>
<evidence type="ECO:0000256" key="9">
    <source>
        <dbReference type="ARBA" id="ARBA00023225"/>
    </source>
</evidence>
<accession>A0ABW3WFC3</accession>
<keyword evidence="5" id="KW-0813">Transport</keyword>
<name>A0ABW3WFC3_9RHOO</name>
<keyword evidence="7" id="KW-1005">Bacterial flagellum biogenesis</keyword>
<dbReference type="PANTHER" id="PTHR34982:SF1">
    <property type="entry name" value="FLAGELLAR ASSEMBLY PROTEIN FLIH"/>
    <property type="match status" value="1"/>
</dbReference>
<comment type="similarity">
    <text evidence="3">Belongs to the FliH family.</text>
</comment>
<dbReference type="PRINTS" id="PR01003">
    <property type="entry name" value="FLGFLIH"/>
</dbReference>
<evidence type="ECO:0000259" key="11">
    <source>
        <dbReference type="Pfam" id="PF02108"/>
    </source>
</evidence>
<feature type="region of interest" description="Disordered" evidence="10">
    <location>
        <begin position="1"/>
        <end position="65"/>
    </location>
</feature>
<evidence type="ECO:0000256" key="3">
    <source>
        <dbReference type="ARBA" id="ARBA00006602"/>
    </source>
</evidence>
<evidence type="ECO:0000256" key="1">
    <source>
        <dbReference type="ARBA" id="ARBA00003041"/>
    </source>
</evidence>
<evidence type="ECO:0000256" key="6">
    <source>
        <dbReference type="ARBA" id="ARBA00022490"/>
    </source>
</evidence>